<dbReference type="SUPFAM" id="SSF160631">
    <property type="entry name" value="SMI1/KNR4-like"/>
    <property type="match status" value="1"/>
</dbReference>
<comment type="caution">
    <text evidence="2">The sequence shown here is derived from an EMBL/GenBank/DDBJ whole genome shotgun (WGS) entry which is preliminary data.</text>
</comment>
<sequence length="151" mass="17743">MLEKLLLEIEKVEEKYGSKLNKPASIMKINIFKKTVKEKFNNMILPKQYIKFLKSANGLDFNGLVIYGVDSCILEDGTDEDVYGFIDINETWYENEWQKQYIFFGDSDTGWYCFDLYKEIYVEIDKPSGVVMNIYCDFNSMLEDVLKSRIS</sequence>
<organism evidence="2 3">
    <name type="scientific">Clostridium estertheticum</name>
    <dbReference type="NCBI Taxonomy" id="238834"/>
    <lineage>
        <taxon>Bacteria</taxon>
        <taxon>Bacillati</taxon>
        <taxon>Bacillota</taxon>
        <taxon>Clostridia</taxon>
        <taxon>Eubacteriales</taxon>
        <taxon>Clostridiaceae</taxon>
        <taxon>Clostridium</taxon>
    </lineage>
</organism>
<accession>A0A5N7IVG7</accession>
<dbReference type="EMBL" id="SPSF01000063">
    <property type="protein sequence ID" value="MPQ64970.1"/>
    <property type="molecule type" value="Genomic_DNA"/>
</dbReference>
<dbReference type="Proteomes" id="UP000342249">
    <property type="component" value="Unassembled WGS sequence"/>
</dbReference>
<dbReference type="SMART" id="SM00860">
    <property type="entry name" value="SMI1_KNR4"/>
    <property type="match status" value="1"/>
</dbReference>
<dbReference type="RefSeq" id="WP_152754105.1">
    <property type="nucleotide sequence ID" value="NZ_SPSE01000059.1"/>
</dbReference>
<name>A0A5N7IVG7_9CLOT</name>
<dbReference type="InterPro" id="IPR018958">
    <property type="entry name" value="Knr4/Smi1-like_dom"/>
</dbReference>
<proteinExistence type="predicted"/>
<dbReference type="Pfam" id="PF09346">
    <property type="entry name" value="SMI1_KNR4"/>
    <property type="match status" value="1"/>
</dbReference>
<feature type="domain" description="Knr4/Smi1-like" evidence="1">
    <location>
        <begin position="23"/>
        <end position="144"/>
    </location>
</feature>
<gene>
    <name evidence="2" type="ORF">E4V82_23185</name>
</gene>
<evidence type="ECO:0000259" key="1">
    <source>
        <dbReference type="SMART" id="SM00860"/>
    </source>
</evidence>
<evidence type="ECO:0000313" key="2">
    <source>
        <dbReference type="EMBL" id="MPQ64970.1"/>
    </source>
</evidence>
<reference evidence="2 3" key="1">
    <citation type="journal article" date="2019" name="Lett. Appl. Microbiol.">
        <title>A case of 'blown pack' spoilage of vacuum-packaged pork likely associated with Clostridium estertheticum in Canada.</title>
        <authorList>
            <person name="Zhang P."/>
            <person name="Ward P."/>
            <person name="McMullen L.M."/>
            <person name="Yang X."/>
        </authorList>
    </citation>
    <scope>NUCLEOTIDE SEQUENCE [LARGE SCALE GENOMIC DNA]</scope>
    <source>
        <strain evidence="2 3">MA19</strain>
    </source>
</reference>
<evidence type="ECO:0000313" key="3">
    <source>
        <dbReference type="Proteomes" id="UP000342249"/>
    </source>
</evidence>
<protein>
    <submittedName>
        <fullName evidence="2">SMI1/KNR4 family protein</fullName>
    </submittedName>
</protein>
<dbReference type="NCBIfam" id="NF038335">
    <property type="entry name" value="YPO0640_fam"/>
    <property type="match status" value="1"/>
</dbReference>
<dbReference type="Gene3D" id="3.40.1580.10">
    <property type="entry name" value="SMI1/KNR4-like"/>
    <property type="match status" value="1"/>
</dbReference>
<dbReference type="InterPro" id="IPR037883">
    <property type="entry name" value="Knr4/Smi1-like_sf"/>
</dbReference>
<dbReference type="AlphaFoldDB" id="A0A5N7IVG7"/>